<organism evidence="2 3">
    <name type="scientific">Lucifera butyrica</name>
    <dbReference type="NCBI Taxonomy" id="1351585"/>
    <lineage>
        <taxon>Bacteria</taxon>
        <taxon>Bacillati</taxon>
        <taxon>Bacillota</taxon>
        <taxon>Negativicutes</taxon>
        <taxon>Veillonellales</taxon>
        <taxon>Veillonellaceae</taxon>
        <taxon>Lucifera</taxon>
    </lineage>
</organism>
<feature type="transmembrane region" description="Helical" evidence="1">
    <location>
        <begin position="547"/>
        <end position="565"/>
    </location>
</feature>
<feature type="transmembrane region" description="Helical" evidence="1">
    <location>
        <begin position="933"/>
        <end position="953"/>
    </location>
</feature>
<dbReference type="PANTHER" id="PTHR32063">
    <property type="match status" value="1"/>
</dbReference>
<dbReference type="PRINTS" id="PR00702">
    <property type="entry name" value="ACRIFLAVINRP"/>
</dbReference>
<dbReference type="EMBL" id="UPPP01000081">
    <property type="protein sequence ID" value="VBB07802.1"/>
    <property type="molecule type" value="Genomic_DNA"/>
</dbReference>
<reference evidence="2 3" key="1">
    <citation type="submission" date="2018-06" db="EMBL/GenBank/DDBJ databases">
        <authorList>
            <person name="Strepis N."/>
        </authorList>
    </citation>
    <scope>NUCLEOTIDE SEQUENCE [LARGE SCALE GENOMIC DNA]</scope>
    <source>
        <strain evidence="2">LUCI</strain>
    </source>
</reference>
<dbReference type="Gene3D" id="1.20.1640.10">
    <property type="entry name" value="Multidrug efflux transporter AcrB transmembrane domain"/>
    <property type="match status" value="2"/>
</dbReference>
<dbReference type="OrthoDB" id="8270at2"/>
<feature type="transmembrane region" description="Helical" evidence="1">
    <location>
        <begin position="907"/>
        <end position="926"/>
    </location>
</feature>
<keyword evidence="1" id="KW-0812">Transmembrane</keyword>
<feature type="transmembrane region" description="Helical" evidence="1">
    <location>
        <begin position="1003"/>
        <end position="1024"/>
    </location>
</feature>
<dbReference type="SUPFAM" id="SSF82866">
    <property type="entry name" value="Multidrug efflux transporter AcrB transmembrane domain"/>
    <property type="match status" value="2"/>
</dbReference>
<feature type="transmembrane region" description="Helical" evidence="1">
    <location>
        <begin position="383"/>
        <end position="403"/>
    </location>
</feature>
<dbReference type="Proteomes" id="UP000277811">
    <property type="component" value="Unassembled WGS sequence"/>
</dbReference>
<dbReference type="Pfam" id="PF00873">
    <property type="entry name" value="ACR_tran"/>
    <property type="match status" value="1"/>
</dbReference>
<feature type="transmembrane region" description="Helical" evidence="1">
    <location>
        <begin position="485"/>
        <end position="507"/>
    </location>
</feature>
<dbReference type="Gene3D" id="3.30.2090.10">
    <property type="entry name" value="Multidrug efflux transporter AcrB TolC docking domain, DN and DC subdomains"/>
    <property type="match status" value="2"/>
</dbReference>
<dbReference type="InterPro" id="IPR001036">
    <property type="entry name" value="Acrflvin-R"/>
</dbReference>
<feature type="transmembrane region" description="Helical" evidence="1">
    <location>
        <begin position="409"/>
        <end position="432"/>
    </location>
</feature>
<dbReference type="SUPFAM" id="SSF82714">
    <property type="entry name" value="Multidrug efflux transporter AcrB TolC docking domain, DN and DC subdomains"/>
    <property type="match status" value="2"/>
</dbReference>
<feature type="transmembrane region" description="Helical" evidence="1">
    <location>
        <begin position="453"/>
        <end position="473"/>
    </location>
</feature>
<dbReference type="PANTHER" id="PTHR32063:SF16">
    <property type="entry name" value="CATION EFFLUX SYSTEM (ACRB_ACRD_ACRF FAMILY)"/>
    <property type="match status" value="1"/>
</dbReference>
<gene>
    <name evidence="2" type="ORF">LUCI_3067</name>
</gene>
<dbReference type="SUPFAM" id="SSF82693">
    <property type="entry name" value="Multidrug efflux transporter AcrB pore domain, PN1, PN2, PC1 and PC2 subdomains"/>
    <property type="match status" value="3"/>
</dbReference>
<keyword evidence="3" id="KW-1185">Reference proteome</keyword>
<proteinExistence type="predicted"/>
<name>A0A498RC25_9FIRM</name>
<evidence type="ECO:0000256" key="1">
    <source>
        <dbReference type="SAM" id="Phobius"/>
    </source>
</evidence>
<keyword evidence="1" id="KW-1133">Transmembrane helix</keyword>
<dbReference type="Gene3D" id="3.30.70.1320">
    <property type="entry name" value="Multidrug efflux transporter AcrB pore domain like"/>
    <property type="match status" value="1"/>
</dbReference>
<dbReference type="Gene3D" id="3.30.70.1440">
    <property type="entry name" value="Multidrug efflux transporter AcrB pore domain"/>
    <property type="match status" value="1"/>
</dbReference>
<sequence>MKTRGIAGRIANAFIHSKLTPIAVAVALLLGVFAVLVTPREEEPQIVVPMVDVMVSYPGASAKEVEERVTNPMEKFLWEIPGVEYIYSTVKPGSNLTIVRFKVGENAEDSLVKLYSKLMSNYDKIPPGVSRPLVRLKSIDDVPVLTLTLWSNDDQYSSYELRRIATEVGDQIKQVDNVSDVSVIGGPERQIRITLDPVRLKAYHTSAYQIAGALEKANFMIPSGAFAAGNQEYLVQTGGFLNNVHDVEKVIVAVDGGKPVYLSDVAAIYDGPAEPANYTFIGFGPAALQKGIPVSGAGRREAVTITVSKKKGSNASTIAADALRKVEALKGTLIPAAVNVTVTRNYGETAQEKSNELLDHMLIATISVVILIALALGWRESIVVAVAVPVTLALTLLISYLYGYTLNRVTLFALIFSIGILVDDAIVVVENIHRHFTMYRIDSATAVASVDEVGNPTILATFTVIAALLPMAFVSGLMGPYMRPIPVGASAAMLFSLLVAFIVSPWLSYKVLKGVKQEPGRKEGGKARSVYAKILGPLLDNSRKRRFALGGVAGLLLLVMLLLPLKAVTVKMLPFDNKSELQVIVDMPTGTTLEQTGAAVNALGNYLQTVPEVTDYETYVGTAAPYNFNGLVRHYYLRSGSNSADMQVNFVAKDRRQAQSHDIAKRLRPELKRIGDRFGARIKIAEIPPGPPVISTLVAEVYGPDSKRRIEIARQIKDIFQHTTGVVDVDWYVEDDQPKITLAVDKTKAALNGISTEAVAETQQIALQGMPVGLAHFKKEKEPVELFLRMPAAERSDLATLRQVGVMSAANRLIPLSELVTKKEGIEDKTIYHKNLKQVTYVTGDVAGAVESPVYAIMDMKDKIAKLKLPEGYKLQQYFTAQPSMEDKYSMKWDGEWQITYEVFRDMGLAFAVVLVLIYILVVAWYRSFTTPFVIMAPIPLTLIGILPGHWLFGAFFTATSMIGFIALAGIIVRNSILLVDFVQLERAKSDNLREALLEAGAVRLRPIVLTAAAVVVGSFVMLFDPIFQGLAIAMMFGAVAATGLTLVVVPLLYYEFFRNRERETHTQETEISGGV</sequence>
<evidence type="ECO:0000313" key="3">
    <source>
        <dbReference type="Proteomes" id="UP000277811"/>
    </source>
</evidence>
<protein>
    <submittedName>
        <fullName evidence="2">Acriflavin resistance protein</fullName>
    </submittedName>
</protein>
<evidence type="ECO:0000313" key="2">
    <source>
        <dbReference type="EMBL" id="VBB07802.1"/>
    </source>
</evidence>
<dbReference type="InterPro" id="IPR027463">
    <property type="entry name" value="AcrB_DN_DC_subdom"/>
</dbReference>
<dbReference type="Gene3D" id="3.30.70.1430">
    <property type="entry name" value="Multidrug efflux transporter AcrB pore domain"/>
    <property type="match status" value="2"/>
</dbReference>
<feature type="transmembrane region" description="Helical" evidence="1">
    <location>
        <begin position="1030"/>
        <end position="1055"/>
    </location>
</feature>
<feature type="transmembrane region" description="Helical" evidence="1">
    <location>
        <begin position="959"/>
        <end position="983"/>
    </location>
</feature>
<dbReference type="AlphaFoldDB" id="A0A498RC25"/>
<dbReference type="RefSeq" id="WP_122628729.1">
    <property type="nucleotide sequence ID" value="NZ_UPPP01000081.1"/>
</dbReference>
<dbReference type="GO" id="GO:0042910">
    <property type="term" value="F:xenobiotic transmembrane transporter activity"/>
    <property type="evidence" value="ECO:0007669"/>
    <property type="project" value="TreeGrafter"/>
</dbReference>
<keyword evidence="1" id="KW-0472">Membrane</keyword>
<feature type="transmembrane region" description="Helical" evidence="1">
    <location>
        <begin position="357"/>
        <end position="376"/>
    </location>
</feature>
<dbReference type="GO" id="GO:0005886">
    <property type="term" value="C:plasma membrane"/>
    <property type="evidence" value="ECO:0007669"/>
    <property type="project" value="TreeGrafter"/>
</dbReference>
<accession>A0A498RC25</accession>